<dbReference type="InterPro" id="IPR001610">
    <property type="entry name" value="PAC"/>
</dbReference>
<evidence type="ECO:0000259" key="14">
    <source>
        <dbReference type="PROSITE" id="PS50112"/>
    </source>
</evidence>
<dbReference type="SMART" id="SM00388">
    <property type="entry name" value="HisKA"/>
    <property type="match status" value="1"/>
</dbReference>
<dbReference type="FunFam" id="1.10.287.130:FF:000002">
    <property type="entry name" value="Two-component osmosensing histidine kinase"/>
    <property type="match status" value="1"/>
</dbReference>
<evidence type="ECO:0000256" key="4">
    <source>
        <dbReference type="ARBA" id="ARBA00022553"/>
    </source>
</evidence>
<dbReference type="PROSITE" id="PS50112">
    <property type="entry name" value="PAS"/>
    <property type="match status" value="2"/>
</dbReference>
<evidence type="ECO:0000256" key="8">
    <source>
        <dbReference type="ARBA" id="ARBA00022840"/>
    </source>
</evidence>
<evidence type="ECO:0000256" key="9">
    <source>
        <dbReference type="ARBA" id="ARBA00023012"/>
    </source>
</evidence>
<dbReference type="EMBL" id="SUMG01000008">
    <property type="protein sequence ID" value="NBG88476.1"/>
    <property type="molecule type" value="Genomic_DNA"/>
</dbReference>
<dbReference type="InterPro" id="IPR036890">
    <property type="entry name" value="HATPase_C_sf"/>
</dbReference>
<evidence type="ECO:0000313" key="16">
    <source>
        <dbReference type="Proteomes" id="UP000449710"/>
    </source>
</evidence>
<keyword evidence="8" id="KW-0067">ATP-binding</keyword>
<dbReference type="SMART" id="SM00387">
    <property type="entry name" value="HATPase_c"/>
    <property type="match status" value="1"/>
</dbReference>
<evidence type="ECO:0000256" key="11">
    <source>
        <dbReference type="ARBA" id="ARBA00068150"/>
    </source>
</evidence>
<dbReference type="InterPro" id="IPR004358">
    <property type="entry name" value="Sig_transdc_His_kin-like_C"/>
</dbReference>
<evidence type="ECO:0000256" key="2">
    <source>
        <dbReference type="ARBA" id="ARBA00006402"/>
    </source>
</evidence>
<sequence>MFQREFELLEGIIDTISDPIIIKSRELNVLRCNPAGYKLIGAMEKRQRLVGKCDSEVDVSEKAVNTGKISKSKEHIKIQKSYFQKVASPILNNEGEVTHVVEQFKEITELIEKRNELDVYFSSSLDLLCIANMEGRFLRLNPQWEEVLGYTTEELKDKEILEFLHTEDILSSYEVIKDLGNDKEVKGFINRYRCKNGTYRWLEWRAKPVGKKIYAVARDITEQEKNKRRLEVSEEKYKTLVEQSTEMLYLHDLQGQIIDVNKTACKEMGYKREELLRLNILNLHPYKGKQEFFEQMWHKWTKNEIIEFSTGHITKKGKVLDVEIRARKISFGGKQYVMALVRDVTESRKIQQTLIRAKRNAESANLAKTRFLANMSHEIRTPMNGIRGFLQLLEETPLSEEQKEYIEHIDNSSINLLNIINDILDLSKIEAGEISFDIQGINLKETIDNIVHPFEYRAKSKGLDYEVDISDNLCQEVNTDATKLMQIVTNLITNAIKFTPGGKVRVKAEAKDKDEKHIILILSVKDSGIGLKKSEIKEIFLPFNQADDTYTRSYGGTGLGLAIVKELLGVMEGEISINSTYGEGSFFEVRMPLEKVTEKVGCHNKDGENE</sequence>
<dbReference type="SMART" id="SM00086">
    <property type="entry name" value="PAC"/>
    <property type="match status" value="2"/>
</dbReference>
<keyword evidence="4" id="KW-0597">Phosphoprotein</keyword>
<dbReference type="CDD" id="cd16922">
    <property type="entry name" value="HATPase_EvgS-ArcB-TorS-like"/>
    <property type="match status" value="1"/>
</dbReference>
<evidence type="ECO:0000256" key="1">
    <source>
        <dbReference type="ARBA" id="ARBA00000085"/>
    </source>
</evidence>
<comment type="caution">
    <text evidence="15">The sequence shown here is derived from an EMBL/GenBank/DDBJ whole genome shotgun (WGS) entry which is preliminary data.</text>
</comment>
<reference evidence="15 16" key="1">
    <citation type="submission" date="2019-04" db="EMBL/GenBank/DDBJ databases">
        <title>Isachenkonia alkalipeptolytica gen. nov. sp. nov. a new anaerobic, alkiliphilic organothrophic bacterium capable to reduce synthesized ferrihydrite isolated from a soda lake.</title>
        <authorList>
            <person name="Toshchakov S.V."/>
            <person name="Zavarzina D.G."/>
            <person name="Zhilina T.N."/>
            <person name="Kostrikina N.A."/>
            <person name="Kublanov I.V."/>
        </authorList>
    </citation>
    <scope>NUCLEOTIDE SEQUENCE [LARGE SCALE GENOMIC DNA]</scope>
    <source>
        <strain evidence="15 16">Z-1701</strain>
    </source>
</reference>
<comment type="similarity">
    <text evidence="2">In the N-terminal section; belongs to the phytochrome family.</text>
</comment>
<dbReference type="PRINTS" id="PR00344">
    <property type="entry name" value="BCTRLSENSOR"/>
</dbReference>
<dbReference type="PANTHER" id="PTHR43047">
    <property type="entry name" value="TWO-COMPONENT HISTIDINE PROTEIN KINASE"/>
    <property type="match status" value="1"/>
</dbReference>
<accession>A0AA43XLE9</accession>
<dbReference type="GO" id="GO:0000155">
    <property type="term" value="F:phosphorelay sensor kinase activity"/>
    <property type="evidence" value="ECO:0007669"/>
    <property type="project" value="InterPro"/>
</dbReference>
<dbReference type="SMART" id="SM00091">
    <property type="entry name" value="PAS"/>
    <property type="match status" value="3"/>
</dbReference>
<dbReference type="Pfam" id="PF08447">
    <property type="entry name" value="PAS_3"/>
    <property type="match status" value="1"/>
</dbReference>
<dbReference type="PANTHER" id="PTHR43047:SF72">
    <property type="entry name" value="OSMOSENSING HISTIDINE PROTEIN KINASE SLN1"/>
    <property type="match status" value="1"/>
</dbReference>
<evidence type="ECO:0000313" key="15">
    <source>
        <dbReference type="EMBL" id="NBG88476.1"/>
    </source>
</evidence>
<dbReference type="GO" id="GO:0005524">
    <property type="term" value="F:ATP binding"/>
    <property type="evidence" value="ECO:0007669"/>
    <property type="project" value="UniProtKB-KW"/>
</dbReference>
<dbReference type="Pfam" id="PF00512">
    <property type="entry name" value="HisKA"/>
    <property type="match status" value="1"/>
</dbReference>
<comment type="catalytic activity">
    <reaction evidence="1">
        <text>ATP + protein L-histidine = ADP + protein N-phospho-L-histidine.</text>
        <dbReference type="EC" id="2.7.13.3"/>
    </reaction>
</comment>
<organism evidence="15 16">
    <name type="scientific">Isachenkonia alkalipeptolytica</name>
    <dbReference type="NCBI Taxonomy" id="2565777"/>
    <lineage>
        <taxon>Bacteria</taxon>
        <taxon>Bacillati</taxon>
        <taxon>Bacillota</taxon>
        <taxon>Clostridia</taxon>
        <taxon>Eubacteriales</taxon>
        <taxon>Clostridiaceae</taxon>
        <taxon>Isachenkonia</taxon>
    </lineage>
</organism>
<dbReference type="InterPro" id="IPR036097">
    <property type="entry name" value="HisK_dim/P_sf"/>
</dbReference>
<dbReference type="RefSeq" id="WP_160721114.1">
    <property type="nucleotide sequence ID" value="NZ_SUMG01000008.1"/>
</dbReference>
<dbReference type="Gene3D" id="3.30.565.10">
    <property type="entry name" value="Histidine kinase-like ATPase, C-terminal domain"/>
    <property type="match status" value="1"/>
</dbReference>
<feature type="domain" description="PAS" evidence="14">
    <location>
        <begin position="113"/>
        <end position="183"/>
    </location>
</feature>
<proteinExistence type="inferred from homology"/>
<dbReference type="SUPFAM" id="SSF55785">
    <property type="entry name" value="PYP-like sensor domain (PAS domain)"/>
    <property type="match status" value="3"/>
</dbReference>
<evidence type="ECO:0000256" key="7">
    <source>
        <dbReference type="ARBA" id="ARBA00022777"/>
    </source>
</evidence>
<comment type="subunit">
    <text evidence="10">At low DSF concentrations, interacts with RpfF.</text>
</comment>
<dbReference type="NCBIfam" id="TIGR00229">
    <property type="entry name" value="sensory_box"/>
    <property type="match status" value="2"/>
</dbReference>
<dbReference type="Pfam" id="PF13426">
    <property type="entry name" value="PAS_9"/>
    <property type="match status" value="1"/>
</dbReference>
<keyword evidence="7" id="KW-0418">Kinase</keyword>
<feature type="domain" description="Histidine kinase" evidence="13">
    <location>
        <begin position="374"/>
        <end position="595"/>
    </location>
</feature>
<evidence type="ECO:0000256" key="12">
    <source>
        <dbReference type="ARBA" id="ARBA00074306"/>
    </source>
</evidence>
<name>A0AA43XLE9_9CLOT</name>
<dbReference type="Gene3D" id="3.30.450.20">
    <property type="entry name" value="PAS domain"/>
    <property type="match status" value="3"/>
</dbReference>
<feature type="domain" description="PAS" evidence="14">
    <location>
        <begin position="233"/>
        <end position="276"/>
    </location>
</feature>
<evidence type="ECO:0000256" key="3">
    <source>
        <dbReference type="ARBA" id="ARBA00012438"/>
    </source>
</evidence>
<dbReference type="InterPro" id="IPR003594">
    <property type="entry name" value="HATPase_dom"/>
</dbReference>
<protein>
    <recommendedName>
        <fullName evidence="12">Circadian input-output histidine kinase CikA</fullName>
        <ecNumber evidence="3">2.7.13.3</ecNumber>
    </recommendedName>
    <alternativeName>
        <fullName evidence="11">Sensory/regulatory protein RpfC</fullName>
    </alternativeName>
</protein>
<dbReference type="Pfam" id="PF02518">
    <property type="entry name" value="HATPase_c"/>
    <property type="match status" value="1"/>
</dbReference>
<keyword evidence="5" id="KW-0808">Transferase</keyword>
<dbReference type="GO" id="GO:0009927">
    <property type="term" value="F:histidine phosphotransfer kinase activity"/>
    <property type="evidence" value="ECO:0007669"/>
    <property type="project" value="TreeGrafter"/>
</dbReference>
<evidence type="ECO:0000256" key="10">
    <source>
        <dbReference type="ARBA" id="ARBA00064003"/>
    </source>
</evidence>
<dbReference type="InterPro" id="IPR013655">
    <property type="entry name" value="PAS_fold_3"/>
</dbReference>
<dbReference type="GO" id="GO:0005886">
    <property type="term" value="C:plasma membrane"/>
    <property type="evidence" value="ECO:0007669"/>
    <property type="project" value="TreeGrafter"/>
</dbReference>
<dbReference type="Pfam" id="PF13188">
    <property type="entry name" value="PAS_8"/>
    <property type="match status" value="1"/>
</dbReference>
<gene>
    <name evidence="15" type="ORF">ISALK_08170</name>
</gene>
<dbReference type="CDD" id="cd00082">
    <property type="entry name" value="HisKA"/>
    <property type="match status" value="1"/>
</dbReference>
<dbReference type="SUPFAM" id="SSF55874">
    <property type="entry name" value="ATPase domain of HSP90 chaperone/DNA topoisomerase II/histidine kinase"/>
    <property type="match status" value="1"/>
</dbReference>
<keyword evidence="6" id="KW-0547">Nucleotide-binding</keyword>
<dbReference type="SUPFAM" id="SSF47384">
    <property type="entry name" value="Homodimeric domain of signal transducing histidine kinase"/>
    <property type="match status" value="1"/>
</dbReference>
<keyword evidence="9" id="KW-0902">Two-component regulatory system</keyword>
<dbReference type="InterPro" id="IPR005467">
    <property type="entry name" value="His_kinase_dom"/>
</dbReference>
<dbReference type="CDD" id="cd00130">
    <property type="entry name" value="PAS"/>
    <property type="match status" value="2"/>
</dbReference>
<dbReference type="PROSITE" id="PS50109">
    <property type="entry name" value="HIS_KIN"/>
    <property type="match status" value="1"/>
</dbReference>
<dbReference type="EC" id="2.7.13.3" evidence="3"/>
<dbReference type="Gene3D" id="1.10.287.130">
    <property type="match status" value="1"/>
</dbReference>
<evidence type="ECO:0000256" key="5">
    <source>
        <dbReference type="ARBA" id="ARBA00022679"/>
    </source>
</evidence>
<dbReference type="AlphaFoldDB" id="A0AA43XLE9"/>
<dbReference type="FunFam" id="3.30.565.10:FF:000010">
    <property type="entry name" value="Sensor histidine kinase RcsC"/>
    <property type="match status" value="1"/>
</dbReference>
<dbReference type="InterPro" id="IPR003661">
    <property type="entry name" value="HisK_dim/P_dom"/>
</dbReference>
<evidence type="ECO:0000256" key="6">
    <source>
        <dbReference type="ARBA" id="ARBA00022741"/>
    </source>
</evidence>
<dbReference type="Proteomes" id="UP000449710">
    <property type="component" value="Unassembled WGS sequence"/>
</dbReference>
<dbReference type="InterPro" id="IPR035965">
    <property type="entry name" value="PAS-like_dom_sf"/>
</dbReference>
<dbReference type="InterPro" id="IPR000014">
    <property type="entry name" value="PAS"/>
</dbReference>
<keyword evidence="16" id="KW-1185">Reference proteome</keyword>
<evidence type="ECO:0000259" key="13">
    <source>
        <dbReference type="PROSITE" id="PS50109"/>
    </source>
</evidence>